<keyword evidence="3" id="KW-1185">Reference proteome</keyword>
<accession>A0ABX5QZS0</accession>
<evidence type="ECO:0000256" key="1">
    <source>
        <dbReference type="SAM" id="MobiDB-lite"/>
    </source>
</evidence>
<proteinExistence type="predicted"/>
<reference evidence="3" key="1">
    <citation type="submission" date="2018-09" db="EMBL/GenBank/DDBJ databases">
        <title>Yersinia hibernicus sp. nov.</title>
        <authorList>
            <person name="Nguyen S.V."/>
            <person name="Mundanda D.M."/>
            <person name="Anes J."/>
            <person name="Fanning S."/>
        </authorList>
    </citation>
    <scope>NUCLEOTIDE SEQUENCE [LARGE SCALE GENOMIC DNA]</scope>
    <source>
        <strain evidence="3">CFS1934</strain>
    </source>
</reference>
<dbReference type="EMBL" id="CP032487">
    <property type="protein sequence ID" value="QAX78822.1"/>
    <property type="molecule type" value="Genomic_DNA"/>
</dbReference>
<protein>
    <submittedName>
        <fullName evidence="2">Uncharacterized protein</fullName>
    </submittedName>
</protein>
<evidence type="ECO:0000313" key="3">
    <source>
        <dbReference type="Proteomes" id="UP000288804"/>
    </source>
</evidence>
<dbReference type="Proteomes" id="UP000288804">
    <property type="component" value="Chromosome"/>
</dbReference>
<organism evidence="2 3">
    <name type="scientific">Yersinia hibernica</name>
    <dbReference type="NCBI Taxonomy" id="2339259"/>
    <lineage>
        <taxon>Bacteria</taxon>
        <taxon>Pseudomonadati</taxon>
        <taxon>Pseudomonadota</taxon>
        <taxon>Gammaproteobacteria</taxon>
        <taxon>Enterobacterales</taxon>
        <taxon>Yersiniaceae</taxon>
        <taxon>Yersinia</taxon>
    </lineage>
</organism>
<gene>
    <name evidence="2" type="ORF">D5F51_09800</name>
</gene>
<feature type="region of interest" description="Disordered" evidence="1">
    <location>
        <begin position="64"/>
        <end position="84"/>
    </location>
</feature>
<name>A0ABX5QZS0_9GAMM</name>
<evidence type="ECO:0000313" key="2">
    <source>
        <dbReference type="EMBL" id="QAX78822.1"/>
    </source>
</evidence>
<sequence>MRVSYAFSLRVYISASKYFPVVTWGTRERHNQLIATEFYNQWGIFVIYTEWKYEEVNGKNSLQDFGGGKKDKKKRQSKQILGRNTKLAIDCR</sequence>